<feature type="transmembrane region" description="Helical" evidence="1">
    <location>
        <begin position="241"/>
        <end position="261"/>
    </location>
</feature>
<feature type="transmembrane region" description="Helical" evidence="1">
    <location>
        <begin position="155"/>
        <end position="180"/>
    </location>
</feature>
<dbReference type="STRING" id="218851.A0A2G5E515"/>
<keyword evidence="1" id="KW-1133">Transmembrane helix</keyword>
<name>A0A2G5E515_AQUCA</name>
<organism evidence="2 3">
    <name type="scientific">Aquilegia coerulea</name>
    <name type="common">Rocky mountain columbine</name>
    <dbReference type="NCBI Taxonomy" id="218851"/>
    <lineage>
        <taxon>Eukaryota</taxon>
        <taxon>Viridiplantae</taxon>
        <taxon>Streptophyta</taxon>
        <taxon>Embryophyta</taxon>
        <taxon>Tracheophyta</taxon>
        <taxon>Spermatophyta</taxon>
        <taxon>Magnoliopsida</taxon>
        <taxon>Ranunculales</taxon>
        <taxon>Ranunculaceae</taxon>
        <taxon>Thalictroideae</taxon>
        <taxon>Aquilegia</taxon>
    </lineage>
</organism>
<evidence type="ECO:0000313" key="3">
    <source>
        <dbReference type="Proteomes" id="UP000230069"/>
    </source>
</evidence>
<protein>
    <submittedName>
        <fullName evidence="2">Uncharacterized protein</fullName>
    </submittedName>
</protein>
<dbReference type="InParanoid" id="A0A2G5E515"/>
<feature type="transmembrane region" description="Helical" evidence="1">
    <location>
        <begin position="201"/>
        <end position="221"/>
    </location>
</feature>
<keyword evidence="1" id="KW-0472">Membrane</keyword>
<keyword evidence="1" id="KW-0812">Transmembrane</keyword>
<gene>
    <name evidence="2" type="ORF">AQUCO_01200270v1</name>
</gene>
<dbReference type="Proteomes" id="UP000230069">
    <property type="component" value="Unassembled WGS sequence"/>
</dbReference>
<proteinExistence type="predicted"/>
<dbReference type="PANTHER" id="PTHR33133">
    <property type="entry name" value="OS08G0107100 PROTEIN-RELATED"/>
    <property type="match status" value="1"/>
</dbReference>
<dbReference type="AlphaFoldDB" id="A0A2G5E515"/>
<keyword evidence="3" id="KW-1185">Reference proteome</keyword>
<accession>A0A2G5E515</accession>
<feature type="transmembrane region" description="Helical" evidence="1">
    <location>
        <begin position="69"/>
        <end position="101"/>
    </location>
</feature>
<feature type="transmembrane region" description="Helical" evidence="1">
    <location>
        <begin position="122"/>
        <end position="149"/>
    </location>
</feature>
<dbReference type="PANTHER" id="PTHR33133:SF5">
    <property type="entry name" value="OS08G0107100 PROTEIN"/>
    <property type="match status" value="1"/>
</dbReference>
<reference evidence="2 3" key="1">
    <citation type="submission" date="2017-09" db="EMBL/GenBank/DDBJ databases">
        <title>WGS assembly of Aquilegia coerulea Goldsmith.</title>
        <authorList>
            <person name="Hodges S."/>
            <person name="Kramer E."/>
            <person name="Nordborg M."/>
            <person name="Tomkins J."/>
            <person name="Borevitz J."/>
            <person name="Derieg N."/>
            <person name="Yan J."/>
            <person name="Mihaltcheva S."/>
            <person name="Hayes R.D."/>
            <person name="Rokhsar D."/>
        </authorList>
    </citation>
    <scope>NUCLEOTIDE SEQUENCE [LARGE SCALE GENOMIC DNA]</scope>
    <source>
        <strain evidence="3">cv. Goldsmith</strain>
    </source>
</reference>
<dbReference type="EMBL" id="KZ305029">
    <property type="protein sequence ID" value="PIA50872.1"/>
    <property type="molecule type" value="Genomic_DNA"/>
</dbReference>
<evidence type="ECO:0000313" key="2">
    <source>
        <dbReference type="EMBL" id="PIA50872.1"/>
    </source>
</evidence>
<sequence>MDREQEELKLIGFWGTLKETFKIIFTWKKIFTQITLSLILPLTIVYLAYPQLSDYVSRKVDQDSKQWTTFGLLTLLDVVILIILFILSTAAIVYTIACIYISKQFTFKTVLSVVPKVWKRIMVTFVVQFLLMLAYTIVALVIFVPLLIVMNGNPAVSILIIILAIIYIIGLVYINVIWSLANVVSVLEDLKGCGAMKKSKVLLKGKMFTASALFVLIYLPLTLVQIGFDVVFDLGSFGIGSKHWCFILLSLVIQTILYFVCKAYHNETIDKSYLANRLEVFMPAYVPLAERNVQLEQSNV</sequence>
<feature type="transmembrane region" description="Helical" evidence="1">
    <location>
        <begin position="30"/>
        <end position="49"/>
    </location>
</feature>
<evidence type="ECO:0000256" key="1">
    <source>
        <dbReference type="SAM" id="Phobius"/>
    </source>
</evidence>
<dbReference type="OrthoDB" id="1908649at2759"/>